<feature type="region of interest" description="Disordered" evidence="1">
    <location>
        <begin position="543"/>
        <end position="618"/>
    </location>
</feature>
<evidence type="ECO:0000259" key="2">
    <source>
        <dbReference type="PROSITE" id="PS50020"/>
    </source>
</evidence>
<organism evidence="5 6">
    <name type="scientific">Kwoniella heveanensis BCC8398</name>
    <dbReference type="NCBI Taxonomy" id="1296120"/>
    <lineage>
        <taxon>Eukaryota</taxon>
        <taxon>Fungi</taxon>
        <taxon>Dikarya</taxon>
        <taxon>Basidiomycota</taxon>
        <taxon>Agaricomycotina</taxon>
        <taxon>Tremellomycetes</taxon>
        <taxon>Tremellales</taxon>
        <taxon>Cryptococcaceae</taxon>
        <taxon>Kwoniella</taxon>
    </lineage>
</organism>
<reference evidence="5 6" key="1">
    <citation type="submission" date="2013-07" db="EMBL/GenBank/DDBJ databases">
        <title>The Genome Sequence of Cryptococcus heveanensis BCC8398.</title>
        <authorList>
            <consortium name="The Broad Institute Genome Sequencing Platform"/>
            <person name="Cuomo C."/>
            <person name="Litvintseva A."/>
            <person name="Chen Y."/>
            <person name="Heitman J."/>
            <person name="Sun S."/>
            <person name="Springer D."/>
            <person name="Dromer F."/>
            <person name="Young S.K."/>
            <person name="Zeng Q."/>
            <person name="Gargeya S."/>
            <person name="Fitzgerald M."/>
            <person name="Abouelleil A."/>
            <person name="Alvarado L."/>
            <person name="Berlin A.M."/>
            <person name="Chapman S.B."/>
            <person name="Dewar J."/>
            <person name="Goldberg J."/>
            <person name="Griggs A."/>
            <person name="Gujja S."/>
            <person name="Hansen M."/>
            <person name="Howarth C."/>
            <person name="Imamovic A."/>
            <person name="Larimer J."/>
            <person name="McCowan C."/>
            <person name="Murphy C."/>
            <person name="Pearson M."/>
            <person name="Priest M."/>
            <person name="Roberts A."/>
            <person name="Saif S."/>
            <person name="Shea T."/>
            <person name="Sykes S."/>
            <person name="Wortman J."/>
            <person name="Nusbaum C."/>
            <person name="Birren B."/>
        </authorList>
    </citation>
    <scope>NUCLEOTIDE SEQUENCE [LARGE SCALE GENOMIC DNA]</scope>
    <source>
        <strain evidence="5 6">BCC8398</strain>
    </source>
</reference>
<dbReference type="GO" id="GO:0005096">
    <property type="term" value="F:GTPase activator activity"/>
    <property type="evidence" value="ECO:0007669"/>
    <property type="project" value="TreeGrafter"/>
</dbReference>
<dbReference type="PROSITE" id="PS50020">
    <property type="entry name" value="WW_DOMAIN_2"/>
    <property type="match status" value="1"/>
</dbReference>
<feature type="compositionally biased region" description="Low complexity" evidence="1">
    <location>
        <begin position="39"/>
        <end position="54"/>
    </location>
</feature>
<dbReference type="SUPFAM" id="SSF48350">
    <property type="entry name" value="GTPase activation domain, GAP"/>
    <property type="match status" value="1"/>
</dbReference>
<feature type="region of interest" description="Disordered" evidence="1">
    <location>
        <begin position="446"/>
        <end position="497"/>
    </location>
</feature>
<dbReference type="CDD" id="cd00201">
    <property type="entry name" value="WW"/>
    <property type="match status" value="1"/>
</dbReference>
<dbReference type="InterPro" id="IPR000198">
    <property type="entry name" value="RhoGAP_dom"/>
</dbReference>
<dbReference type="Gene3D" id="1.25.40.530">
    <property type="entry name" value="MyTH4 domain"/>
    <property type="match status" value="1"/>
</dbReference>
<dbReference type="OrthoDB" id="437889at2759"/>
<evidence type="ECO:0000259" key="4">
    <source>
        <dbReference type="PROSITE" id="PS51016"/>
    </source>
</evidence>
<gene>
    <name evidence="5" type="ORF">I316_06598</name>
</gene>
<dbReference type="GO" id="GO:0005856">
    <property type="term" value="C:cytoskeleton"/>
    <property type="evidence" value="ECO:0007669"/>
    <property type="project" value="InterPro"/>
</dbReference>
<dbReference type="Gene3D" id="1.10.555.10">
    <property type="entry name" value="Rho GTPase activation protein"/>
    <property type="match status" value="1"/>
</dbReference>
<evidence type="ECO:0000259" key="3">
    <source>
        <dbReference type="PROSITE" id="PS50238"/>
    </source>
</evidence>
<feature type="compositionally biased region" description="Low complexity" evidence="1">
    <location>
        <begin position="410"/>
        <end position="428"/>
    </location>
</feature>
<dbReference type="InterPro" id="IPR036020">
    <property type="entry name" value="WW_dom_sf"/>
</dbReference>
<dbReference type="FunFam" id="1.10.555.10:FF:000045">
    <property type="entry name" value="RhoGAP domain containing protein"/>
    <property type="match status" value="1"/>
</dbReference>
<dbReference type="Proteomes" id="UP000092666">
    <property type="component" value="Unassembled WGS sequence"/>
</dbReference>
<feature type="region of interest" description="Disordered" evidence="1">
    <location>
        <begin position="38"/>
        <end position="181"/>
    </location>
</feature>
<dbReference type="AlphaFoldDB" id="A0A1B9GLF5"/>
<dbReference type="InterPro" id="IPR038185">
    <property type="entry name" value="MyTH4_dom_sf"/>
</dbReference>
<dbReference type="SMART" id="SM00139">
    <property type="entry name" value="MyTH4"/>
    <property type="match status" value="1"/>
</dbReference>
<dbReference type="Pfam" id="PF00784">
    <property type="entry name" value="MyTH4"/>
    <property type="match status" value="1"/>
</dbReference>
<dbReference type="PROSITE" id="PS50238">
    <property type="entry name" value="RHOGAP"/>
    <property type="match status" value="1"/>
</dbReference>
<protein>
    <recommendedName>
        <fullName evidence="7">Rho GTPase activator</fullName>
    </recommendedName>
</protein>
<feature type="compositionally biased region" description="Low complexity" evidence="1">
    <location>
        <begin position="93"/>
        <end position="111"/>
    </location>
</feature>
<dbReference type="EMBL" id="KV700131">
    <property type="protein sequence ID" value="OCF31791.1"/>
    <property type="molecule type" value="Genomic_DNA"/>
</dbReference>
<dbReference type="PROSITE" id="PS51016">
    <property type="entry name" value="MYTH4"/>
    <property type="match status" value="1"/>
</dbReference>
<feature type="compositionally biased region" description="Basic and acidic residues" evidence="1">
    <location>
        <begin position="115"/>
        <end position="126"/>
    </location>
</feature>
<reference evidence="6" key="2">
    <citation type="submission" date="2013-12" db="EMBL/GenBank/DDBJ databases">
        <title>Evolution of pathogenesis and genome organization in the Tremellales.</title>
        <authorList>
            <person name="Cuomo C."/>
            <person name="Litvintseva A."/>
            <person name="Heitman J."/>
            <person name="Chen Y."/>
            <person name="Sun S."/>
            <person name="Springer D."/>
            <person name="Dromer F."/>
            <person name="Young S."/>
            <person name="Zeng Q."/>
            <person name="Chapman S."/>
            <person name="Gujja S."/>
            <person name="Saif S."/>
            <person name="Birren B."/>
        </authorList>
    </citation>
    <scope>NUCLEOTIDE SEQUENCE [LARGE SCALE GENOMIC DNA]</scope>
    <source>
        <strain evidence="6">BCC8398</strain>
    </source>
</reference>
<feature type="compositionally biased region" description="Low complexity" evidence="1">
    <location>
        <begin position="151"/>
        <end position="172"/>
    </location>
</feature>
<feature type="region of interest" description="Disordered" evidence="1">
    <location>
        <begin position="199"/>
        <end position="240"/>
    </location>
</feature>
<dbReference type="InterPro" id="IPR000857">
    <property type="entry name" value="MyTH4_dom"/>
</dbReference>
<feature type="compositionally biased region" description="Low complexity" evidence="1">
    <location>
        <begin position="467"/>
        <end position="483"/>
    </location>
</feature>
<dbReference type="Gene3D" id="2.20.70.10">
    <property type="match status" value="1"/>
</dbReference>
<feature type="domain" description="MyTH4" evidence="4">
    <location>
        <begin position="688"/>
        <end position="888"/>
    </location>
</feature>
<dbReference type="PANTHER" id="PTHR45876">
    <property type="entry name" value="FI04035P"/>
    <property type="match status" value="1"/>
</dbReference>
<proteinExistence type="predicted"/>
<dbReference type="GO" id="GO:0007165">
    <property type="term" value="P:signal transduction"/>
    <property type="evidence" value="ECO:0007669"/>
    <property type="project" value="InterPro"/>
</dbReference>
<dbReference type="STRING" id="1296120.A0A1B9GLF5"/>
<accession>A0A1B9GLF5</accession>
<dbReference type="PROSITE" id="PS01159">
    <property type="entry name" value="WW_DOMAIN_1"/>
    <property type="match status" value="1"/>
</dbReference>
<name>A0A1B9GLF5_9TREE</name>
<dbReference type="SMART" id="SM00324">
    <property type="entry name" value="RhoGAP"/>
    <property type="match status" value="1"/>
</dbReference>
<dbReference type="InterPro" id="IPR001202">
    <property type="entry name" value="WW_dom"/>
</dbReference>
<dbReference type="InterPro" id="IPR008936">
    <property type="entry name" value="Rho_GTPase_activation_prot"/>
</dbReference>
<dbReference type="Pfam" id="PF00620">
    <property type="entry name" value="RhoGAP"/>
    <property type="match status" value="1"/>
</dbReference>
<evidence type="ECO:0000313" key="5">
    <source>
        <dbReference type="EMBL" id="OCF31791.1"/>
    </source>
</evidence>
<evidence type="ECO:0008006" key="7">
    <source>
        <dbReference type="Google" id="ProtNLM"/>
    </source>
</evidence>
<dbReference type="GO" id="GO:0005737">
    <property type="term" value="C:cytoplasm"/>
    <property type="evidence" value="ECO:0007669"/>
    <property type="project" value="TreeGrafter"/>
</dbReference>
<feature type="domain" description="WW" evidence="2">
    <location>
        <begin position="304"/>
        <end position="338"/>
    </location>
</feature>
<feature type="compositionally biased region" description="Low complexity" evidence="1">
    <location>
        <begin position="359"/>
        <end position="371"/>
    </location>
</feature>
<keyword evidence="6" id="KW-1185">Reference proteome</keyword>
<evidence type="ECO:0000256" key="1">
    <source>
        <dbReference type="SAM" id="MobiDB-lite"/>
    </source>
</evidence>
<feature type="region of interest" description="Disordered" evidence="1">
    <location>
        <begin position="358"/>
        <end position="428"/>
    </location>
</feature>
<dbReference type="SUPFAM" id="SSF51045">
    <property type="entry name" value="WW domain"/>
    <property type="match status" value="1"/>
</dbReference>
<feature type="compositionally biased region" description="Polar residues" evidence="1">
    <location>
        <begin position="597"/>
        <end position="609"/>
    </location>
</feature>
<evidence type="ECO:0000313" key="6">
    <source>
        <dbReference type="Proteomes" id="UP000092666"/>
    </source>
</evidence>
<dbReference type="PANTHER" id="PTHR45876:SF8">
    <property type="entry name" value="FI04035P"/>
    <property type="match status" value="1"/>
</dbReference>
<feature type="compositionally biased region" description="Polar residues" evidence="1">
    <location>
        <begin position="485"/>
        <end position="497"/>
    </location>
</feature>
<sequence>MAMSTMMSMDLPFQPPPNEAYELLNSIKQGERVYAPINLASPLPSSPLPDLASAKSTTSAAGPLSLQQQQQQPPPPQTLPPDYHSIPKSPLPSSNTNANADGNNSNPAGSNRINPQEEKQALRDSRAFLAQELEQNKGQLSLSPKHLQTRSIEPSSNSSYSNSNSISEPTSNGSSQERRRSTDQLLTINVDQGTPLISQQEQGERQEQGAEQEQSQENVDRGDEEVLQEGSNNDNLQLGHRGYLPRGMDVRDALARCEDPTLGWSLQFWVTIADPMTQHVFFACPASGQCSWDPPIGAFVVPRSPDGEWWELADSTRGNRSYYYNTLTGRTQWTRPGGNAFVIPLGLIQAAALPKLEDPSTSSRIIPSTPTHNRASGVSHLSPIKTPSPTSRGYPRPPHSPYSIPRPVHSPSKSNRSSTLSPSSSYGPSQTLEAIVLGHFASGSSYVANGDSHPPTKATDHTVSEGTATSSSQPTSLSASGSGQTNGSANAGPGTRNQLTIVEEGSGNETDMSDMSFSGGGTAVGSSGWWEKRKSQVLTVKTTLSSPRRRLKSTGPGSDGTSPVDPVNALVSRGSPLRKGPGRGRITGPIMEHNESTAESTENGDNIGQRNGPGPSLPKVVSAEPIYVDHVGSVKTKRMSTGLHPLLPSEISNEILAFQAEDFARKYFATKRSGVLRQKVPVERIMEWQRTAISSPILVLSRHLQKDGITTFKVIQHVMGERERAVEGAKPMMSSSSHLNLASLALGGRKGDEGHPQRVGSGAGALDVGGGRSEKMQVLEEIRWMIQLCVAASEMRDEVYCQLVKQLTRNPNHDAVVLGFQLFCVLTNAFGPSKNFEPFVRNFLNSHKDDAADGIGVMAKYCMTKLESLAAKGARSKALTIGEIEHASDAAFYPSVYGESLDRIMELQKRAYPTLKVPVILPFLADGILALGGLQSEGIFRVPGDGDSVAELKSRMDRGHYQLKGIEDPHVAASLFKLWLRELEDPIVPSSLYNEALIASKSATESIDFVNRLPTYNRRVLLFVISFVQLFMGRGVVEKTKMTPGNLALVIAPNILRTTSNSLVTVFTNSSFESKFILQLLENMDTSIVDEGYVPSHGQAIGRV</sequence>
<feature type="domain" description="Rho-GAP" evidence="3">
    <location>
        <begin position="899"/>
        <end position="1088"/>
    </location>
</feature>